<dbReference type="InterPro" id="IPR041662">
    <property type="entry name" value="SusD-like_2"/>
</dbReference>
<dbReference type="Pfam" id="PF07980">
    <property type="entry name" value="SusD_RagB"/>
    <property type="match status" value="1"/>
</dbReference>
<evidence type="ECO:0000256" key="1">
    <source>
        <dbReference type="ARBA" id="ARBA00004442"/>
    </source>
</evidence>
<evidence type="ECO:0000259" key="6">
    <source>
        <dbReference type="Pfam" id="PF07980"/>
    </source>
</evidence>
<keyword evidence="4" id="KW-0472">Membrane</keyword>
<proteinExistence type="inferred from homology"/>
<evidence type="ECO:0000256" key="5">
    <source>
        <dbReference type="ARBA" id="ARBA00023237"/>
    </source>
</evidence>
<gene>
    <name evidence="7" type="ORF">IAB99_00600</name>
</gene>
<comment type="subcellular location">
    <subcellularLocation>
        <location evidence="1">Cell outer membrane</location>
    </subcellularLocation>
</comment>
<reference evidence="7" key="1">
    <citation type="submission" date="2020-10" db="EMBL/GenBank/DDBJ databases">
        <authorList>
            <person name="Gilroy R."/>
        </authorList>
    </citation>
    <scope>NUCLEOTIDE SEQUENCE</scope>
    <source>
        <strain evidence="7">B1-15692</strain>
    </source>
</reference>
<evidence type="ECO:0000256" key="4">
    <source>
        <dbReference type="ARBA" id="ARBA00023136"/>
    </source>
</evidence>
<dbReference type="SUPFAM" id="SSF48452">
    <property type="entry name" value="TPR-like"/>
    <property type="match status" value="1"/>
</dbReference>
<dbReference type="Proteomes" id="UP000823660">
    <property type="component" value="Unassembled WGS sequence"/>
</dbReference>
<evidence type="ECO:0000313" key="8">
    <source>
        <dbReference type="Proteomes" id="UP000823660"/>
    </source>
</evidence>
<name>A0A9D9NA93_9BACT</name>
<sequence>MKRSIFPIIMIATGLTACNLLDLEPKSEVSLDDYFKTESDLEMFSNPFYNNLLDKAPFDDQSDVLVELILDEIMEGGDRRTVPASGSGWTWTDLRRANTLIEYADNCDDKEAVAHYTAVARFFRAYFYFQKIVRFGDVPWYDVQLYSDDAALYKPRDSRELVMTKMLEDIDYAIANLPSAVSTYYVNRWSALALKSRFCLFEGTYRKYHNLQLEGDHTYEDYLTYAADAAYEIMTSGPYKLHDTGNPEEDYLTLFSQSEADVDEYILAINFDYAGGARHNASAYTVLTNQGNPGLTRKFINTYLMKNGDRFTTVNPDYATMEFKEETADRDPRLAQSIRTPGYTRIGQSEVLAPDFGASSTGYQPVKFVQDPTANSGNNDRTNSSDCDLPVFRYAEVLLNYAEAKAELGTLEQGDLDMSINLLRDRAGITSGLDLASANANPDPYLMWKDGVDNKDQTGYPGVSGNNTGVILEIRRERTIELLMEGFRFYDLCRWKAGACIDEPIYGMYFPGPGEYDLTGDGKTDLVLVAKGATKPNMPEGVTVYELDSDIYLTGGTSGYINRHYNATRNGFNEERDYLYPIPINERSLNPQLTQNPGWNDGLDF</sequence>
<feature type="domain" description="RagB/SusD" evidence="6">
    <location>
        <begin position="264"/>
        <end position="599"/>
    </location>
</feature>
<evidence type="ECO:0000256" key="3">
    <source>
        <dbReference type="ARBA" id="ARBA00022729"/>
    </source>
</evidence>
<accession>A0A9D9NA93</accession>
<protein>
    <submittedName>
        <fullName evidence="7">RagB/SusD family nutrient uptake outer membrane protein</fullName>
    </submittedName>
</protein>
<dbReference type="Pfam" id="PF12771">
    <property type="entry name" value="SusD-like_2"/>
    <property type="match status" value="1"/>
</dbReference>
<dbReference type="InterPro" id="IPR011990">
    <property type="entry name" value="TPR-like_helical_dom_sf"/>
</dbReference>
<dbReference type="AlphaFoldDB" id="A0A9D9NA93"/>
<evidence type="ECO:0000256" key="2">
    <source>
        <dbReference type="ARBA" id="ARBA00006275"/>
    </source>
</evidence>
<reference evidence="7" key="2">
    <citation type="journal article" date="2021" name="PeerJ">
        <title>Extensive microbial diversity within the chicken gut microbiome revealed by metagenomics and culture.</title>
        <authorList>
            <person name="Gilroy R."/>
            <person name="Ravi A."/>
            <person name="Getino M."/>
            <person name="Pursley I."/>
            <person name="Horton D.L."/>
            <person name="Alikhan N.F."/>
            <person name="Baker D."/>
            <person name="Gharbi K."/>
            <person name="Hall N."/>
            <person name="Watson M."/>
            <person name="Adriaenssens E.M."/>
            <person name="Foster-Nyarko E."/>
            <person name="Jarju S."/>
            <person name="Secka A."/>
            <person name="Antonio M."/>
            <person name="Oren A."/>
            <person name="Chaudhuri R.R."/>
            <person name="La Ragione R."/>
            <person name="Hildebrand F."/>
            <person name="Pallen M.J."/>
        </authorList>
    </citation>
    <scope>NUCLEOTIDE SEQUENCE</scope>
    <source>
        <strain evidence="7">B1-15692</strain>
    </source>
</reference>
<dbReference type="Gene3D" id="1.25.40.390">
    <property type="match status" value="1"/>
</dbReference>
<dbReference type="EMBL" id="JADIMH010000005">
    <property type="protein sequence ID" value="MBO8466247.1"/>
    <property type="molecule type" value="Genomic_DNA"/>
</dbReference>
<keyword evidence="3" id="KW-0732">Signal</keyword>
<dbReference type="PROSITE" id="PS51257">
    <property type="entry name" value="PROKAR_LIPOPROTEIN"/>
    <property type="match status" value="1"/>
</dbReference>
<evidence type="ECO:0000313" key="7">
    <source>
        <dbReference type="EMBL" id="MBO8466247.1"/>
    </source>
</evidence>
<dbReference type="InterPro" id="IPR012944">
    <property type="entry name" value="SusD_RagB_dom"/>
</dbReference>
<comment type="similarity">
    <text evidence="2">Belongs to the SusD family.</text>
</comment>
<comment type="caution">
    <text evidence="7">The sequence shown here is derived from an EMBL/GenBank/DDBJ whole genome shotgun (WGS) entry which is preliminary data.</text>
</comment>
<dbReference type="GO" id="GO:0009279">
    <property type="term" value="C:cell outer membrane"/>
    <property type="evidence" value="ECO:0007669"/>
    <property type="project" value="UniProtKB-SubCell"/>
</dbReference>
<keyword evidence="5" id="KW-0998">Cell outer membrane</keyword>
<organism evidence="7 8">
    <name type="scientific">Candidatus Cryptobacteroides faecipullorum</name>
    <dbReference type="NCBI Taxonomy" id="2840764"/>
    <lineage>
        <taxon>Bacteria</taxon>
        <taxon>Pseudomonadati</taxon>
        <taxon>Bacteroidota</taxon>
        <taxon>Bacteroidia</taxon>
        <taxon>Bacteroidales</taxon>
        <taxon>Candidatus Cryptobacteroides</taxon>
    </lineage>
</organism>